<evidence type="ECO:0000259" key="4">
    <source>
        <dbReference type="PROSITE" id="PS51987"/>
    </source>
</evidence>
<dbReference type="InterPro" id="IPR014746">
    <property type="entry name" value="Gln_synth/guanido_kin_cat_dom"/>
</dbReference>
<dbReference type="PANTHER" id="PTHR43785:SF14">
    <property type="entry name" value="GLUTAMINE SYNTHETASE"/>
    <property type="match status" value="1"/>
</dbReference>
<dbReference type="PANTHER" id="PTHR43785">
    <property type="entry name" value="GAMMA-GLUTAMYLPUTRESCINE SYNTHETASE"/>
    <property type="match status" value="1"/>
</dbReference>
<evidence type="ECO:0000313" key="5">
    <source>
        <dbReference type="EMBL" id="CAK0814144.1"/>
    </source>
</evidence>
<accession>A0ABN9R5R3</accession>
<dbReference type="EMBL" id="CAUYUJ010005557">
    <property type="protein sequence ID" value="CAK0814144.1"/>
    <property type="molecule type" value="Genomic_DNA"/>
</dbReference>
<evidence type="ECO:0000313" key="6">
    <source>
        <dbReference type="Proteomes" id="UP001189429"/>
    </source>
</evidence>
<organism evidence="5 6">
    <name type="scientific">Prorocentrum cordatum</name>
    <dbReference type="NCBI Taxonomy" id="2364126"/>
    <lineage>
        <taxon>Eukaryota</taxon>
        <taxon>Sar</taxon>
        <taxon>Alveolata</taxon>
        <taxon>Dinophyceae</taxon>
        <taxon>Prorocentrales</taxon>
        <taxon>Prorocentraceae</taxon>
        <taxon>Prorocentrum</taxon>
    </lineage>
</organism>
<evidence type="ECO:0000256" key="1">
    <source>
        <dbReference type="ARBA" id="ARBA00022598"/>
    </source>
</evidence>
<keyword evidence="1" id="KW-0436">Ligase</keyword>
<comment type="caution">
    <text evidence="5">The sequence shown here is derived from an EMBL/GenBank/DDBJ whole genome shotgun (WGS) entry which is preliminary data.</text>
</comment>
<reference evidence="5" key="1">
    <citation type="submission" date="2023-10" db="EMBL/GenBank/DDBJ databases">
        <authorList>
            <person name="Chen Y."/>
            <person name="Shah S."/>
            <person name="Dougan E. K."/>
            <person name="Thang M."/>
            <person name="Chan C."/>
        </authorList>
    </citation>
    <scope>NUCLEOTIDE SEQUENCE [LARGE SCALE GENOMIC DNA]</scope>
</reference>
<dbReference type="Gene3D" id="3.30.590.10">
    <property type="entry name" value="Glutamine synthetase/guanido kinase, catalytic domain"/>
    <property type="match status" value="1"/>
</dbReference>
<name>A0ABN9R5R3_9DINO</name>
<gene>
    <name evidence="5" type="ORF">PCOR1329_LOCUS17826</name>
</gene>
<keyword evidence="6" id="KW-1185">Reference proteome</keyword>
<sequence length="167" mass="18261">AGSLCAVTNPTVNSYKRLADIPSSTGSTWAPNRISFSGNNRTHMVRVPGSDRFEVRVADGAVNPYLLPAVLLAAGLWGLDGKVSPKRFFFDPSVNMYAIPKGAPEISELPTMPQCLLDALRAMEADADLTGMLGAKFTESFQKLKKDEWSEYAHHLSAWELQNTLDC</sequence>
<dbReference type="InterPro" id="IPR008146">
    <property type="entry name" value="Gln_synth_cat_dom"/>
</dbReference>
<dbReference type="PROSITE" id="PS51987">
    <property type="entry name" value="GS_CATALYTIC"/>
    <property type="match status" value="1"/>
</dbReference>
<feature type="non-terminal residue" evidence="5">
    <location>
        <position position="1"/>
    </location>
</feature>
<proteinExistence type="inferred from homology"/>
<evidence type="ECO:0000256" key="3">
    <source>
        <dbReference type="RuleBase" id="RU000384"/>
    </source>
</evidence>
<feature type="domain" description="GS catalytic" evidence="4">
    <location>
        <begin position="1"/>
        <end position="167"/>
    </location>
</feature>
<dbReference type="SUPFAM" id="SSF55931">
    <property type="entry name" value="Glutamine synthetase/guanido kinase"/>
    <property type="match status" value="1"/>
</dbReference>
<dbReference type="Pfam" id="PF00120">
    <property type="entry name" value="Gln-synt_C"/>
    <property type="match status" value="1"/>
</dbReference>
<dbReference type="Proteomes" id="UP001189429">
    <property type="component" value="Unassembled WGS sequence"/>
</dbReference>
<evidence type="ECO:0000256" key="2">
    <source>
        <dbReference type="PROSITE-ProRule" id="PRU01331"/>
    </source>
</evidence>
<protein>
    <recommendedName>
        <fullName evidence="4">GS catalytic domain-containing protein</fullName>
    </recommendedName>
</protein>
<comment type="similarity">
    <text evidence="2 3">Belongs to the glutamine synthetase family.</text>
</comment>